<dbReference type="Proteomes" id="UP000507222">
    <property type="component" value="Unassembled WGS sequence"/>
</dbReference>
<reference evidence="1 2" key="1">
    <citation type="submission" date="2020-05" db="EMBL/GenBank/DDBJ databases">
        <authorList>
            <person name="Campoy J."/>
            <person name="Schneeberger K."/>
            <person name="Spophaly S."/>
        </authorList>
    </citation>
    <scope>NUCLEOTIDE SEQUENCE [LARGE SCALE GENOMIC DNA]</scope>
    <source>
        <strain evidence="1">PruArmRojPasFocal</strain>
    </source>
</reference>
<sequence length="130" mass="14571">MVIFIPYSRRWEVFRVVLSTSDIRKFSLLFLTIVLTKLGGVGLPGKGYSLIGRLTWLVKGLAAMCRSFNADMSCFLSFPSPPTVGTDSMWVPSSSSRLELCQTQYERSGKATLGKLYSLWKKVKVILKNP</sequence>
<name>A0A6J5TPA5_PRUAR</name>
<organism evidence="1 2">
    <name type="scientific">Prunus armeniaca</name>
    <name type="common">Apricot</name>
    <name type="synonym">Armeniaca vulgaris</name>
    <dbReference type="NCBI Taxonomy" id="36596"/>
    <lineage>
        <taxon>Eukaryota</taxon>
        <taxon>Viridiplantae</taxon>
        <taxon>Streptophyta</taxon>
        <taxon>Embryophyta</taxon>
        <taxon>Tracheophyta</taxon>
        <taxon>Spermatophyta</taxon>
        <taxon>Magnoliopsida</taxon>
        <taxon>eudicotyledons</taxon>
        <taxon>Gunneridae</taxon>
        <taxon>Pentapetalae</taxon>
        <taxon>rosids</taxon>
        <taxon>fabids</taxon>
        <taxon>Rosales</taxon>
        <taxon>Rosaceae</taxon>
        <taxon>Amygdaloideae</taxon>
        <taxon>Amygdaleae</taxon>
        <taxon>Prunus</taxon>
    </lineage>
</organism>
<evidence type="ECO:0000313" key="2">
    <source>
        <dbReference type="Proteomes" id="UP000507222"/>
    </source>
</evidence>
<protein>
    <submittedName>
        <fullName evidence="1">Uncharacterized protein</fullName>
    </submittedName>
</protein>
<accession>A0A6J5TPA5</accession>
<dbReference type="EMBL" id="CAEKDK010000001">
    <property type="protein sequence ID" value="CAB4264865.1"/>
    <property type="molecule type" value="Genomic_DNA"/>
</dbReference>
<evidence type="ECO:0000313" key="1">
    <source>
        <dbReference type="EMBL" id="CAB4264865.1"/>
    </source>
</evidence>
<dbReference type="AlphaFoldDB" id="A0A6J5TPA5"/>
<gene>
    <name evidence="1" type="ORF">CURHAP_LOCUS6830</name>
</gene>
<proteinExistence type="predicted"/>